<accession>A0A6G0VT85</accession>
<sequence>MWKTNFHVDLKKSACIAVYLPPDEVSKRFCDLILIAPSTTKSSTVGKFEQTIIKPKICMRKRIAPTFFTNPKNRNRFHVSVIVSLIPTKYSLLKRMSYNDTRIASGCFRRQFEYTQSTRIASHNIPYFPGRLICQMLQTCRSLIIIRHHSSPFNTNSFFGFPKNLANNVKRWTCTKKICSAYLKTNKCNEIQLENSKLIHNCAKDSEKKLIDKYSATI</sequence>
<gene>
    <name evidence="1" type="ORF">FWK35_00028870</name>
</gene>
<reference evidence="1 2" key="1">
    <citation type="submission" date="2019-08" db="EMBL/GenBank/DDBJ databases">
        <title>Whole genome of Aphis craccivora.</title>
        <authorList>
            <person name="Voronova N.V."/>
            <person name="Shulinski R.S."/>
            <person name="Bandarenka Y.V."/>
            <person name="Zhorov D.G."/>
            <person name="Warner D."/>
        </authorList>
    </citation>
    <scope>NUCLEOTIDE SEQUENCE [LARGE SCALE GENOMIC DNA]</scope>
    <source>
        <strain evidence="1">180601</strain>
        <tissue evidence="1">Whole Body</tissue>
    </source>
</reference>
<organism evidence="1 2">
    <name type="scientific">Aphis craccivora</name>
    <name type="common">Cowpea aphid</name>
    <dbReference type="NCBI Taxonomy" id="307492"/>
    <lineage>
        <taxon>Eukaryota</taxon>
        <taxon>Metazoa</taxon>
        <taxon>Ecdysozoa</taxon>
        <taxon>Arthropoda</taxon>
        <taxon>Hexapoda</taxon>
        <taxon>Insecta</taxon>
        <taxon>Pterygota</taxon>
        <taxon>Neoptera</taxon>
        <taxon>Paraneoptera</taxon>
        <taxon>Hemiptera</taxon>
        <taxon>Sternorrhyncha</taxon>
        <taxon>Aphidomorpha</taxon>
        <taxon>Aphidoidea</taxon>
        <taxon>Aphididae</taxon>
        <taxon>Aphidini</taxon>
        <taxon>Aphis</taxon>
        <taxon>Aphis</taxon>
    </lineage>
</organism>
<dbReference type="Proteomes" id="UP000478052">
    <property type="component" value="Unassembled WGS sequence"/>
</dbReference>
<evidence type="ECO:0000313" key="2">
    <source>
        <dbReference type="Proteomes" id="UP000478052"/>
    </source>
</evidence>
<dbReference type="AlphaFoldDB" id="A0A6G0VT85"/>
<protein>
    <submittedName>
        <fullName evidence="1">Uncharacterized protein</fullName>
    </submittedName>
</protein>
<dbReference type="EMBL" id="VUJU01013156">
    <property type="protein sequence ID" value="KAF0705719.1"/>
    <property type="molecule type" value="Genomic_DNA"/>
</dbReference>
<name>A0A6G0VT85_APHCR</name>
<evidence type="ECO:0000313" key="1">
    <source>
        <dbReference type="EMBL" id="KAF0705719.1"/>
    </source>
</evidence>
<keyword evidence="2" id="KW-1185">Reference proteome</keyword>
<comment type="caution">
    <text evidence="1">The sequence shown here is derived from an EMBL/GenBank/DDBJ whole genome shotgun (WGS) entry which is preliminary data.</text>
</comment>
<proteinExistence type="predicted"/>